<sequence>MKAVILWLLVLLAFFSDSECYNPGTGHRPGSGCLPLCNPGLSAGTACGPNCVCGWRVGSSGVRRLHCVPRPSPSG</sequence>
<feature type="chain" id="PRO_5001520517" evidence="1">
    <location>
        <begin position="21"/>
        <end position="75"/>
    </location>
</feature>
<dbReference type="EMBL" id="GBBM01008035">
    <property type="protein sequence ID" value="JAC27383.1"/>
    <property type="molecule type" value="mRNA"/>
</dbReference>
<evidence type="ECO:0000256" key="1">
    <source>
        <dbReference type="SAM" id="SignalP"/>
    </source>
</evidence>
<name>A0A023G2Z6_AMBTT</name>
<proteinExistence type="evidence at transcript level"/>
<reference evidence="2" key="1">
    <citation type="submission" date="2014-03" db="EMBL/GenBank/DDBJ databases">
        <title>The sialotranscriptome of Amblyomma triste, Amblyomma parvum and Amblyomma cajennense ticks, uncovered by 454-based RNA-seq.</title>
        <authorList>
            <person name="Garcia G.R."/>
            <person name="Gardinassi L.G."/>
            <person name="Ribeiro J.M."/>
            <person name="Anatriello E."/>
            <person name="Ferreira B.R."/>
            <person name="Moreira H.N."/>
            <person name="Mafra C."/>
            <person name="Olegario M.M."/>
            <person name="Szabo P.J."/>
            <person name="Miranda-Santos I.K."/>
            <person name="Maruyama S.R."/>
        </authorList>
    </citation>
    <scope>NUCLEOTIDE SEQUENCE</scope>
    <source>
        <strain evidence="2">Mato Grasso do Sul</strain>
        <tissue evidence="2">Salivary glands</tissue>
    </source>
</reference>
<keyword evidence="1" id="KW-0732">Signal</keyword>
<feature type="signal peptide" evidence="1">
    <location>
        <begin position="1"/>
        <end position="20"/>
    </location>
</feature>
<protein>
    <submittedName>
        <fullName evidence="2">Putative secreted protein</fullName>
    </submittedName>
</protein>
<evidence type="ECO:0000313" key="2">
    <source>
        <dbReference type="EMBL" id="JAC27383.1"/>
    </source>
</evidence>
<dbReference type="AlphaFoldDB" id="A0A023G2Z6"/>
<accession>A0A023G2Z6</accession>
<organism evidence="2">
    <name type="scientific">Amblyomma triste</name>
    <name type="common">Neotropical tick</name>
    <dbReference type="NCBI Taxonomy" id="251400"/>
    <lineage>
        <taxon>Eukaryota</taxon>
        <taxon>Metazoa</taxon>
        <taxon>Ecdysozoa</taxon>
        <taxon>Arthropoda</taxon>
        <taxon>Chelicerata</taxon>
        <taxon>Arachnida</taxon>
        <taxon>Acari</taxon>
        <taxon>Parasitiformes</taxon>
        <taxon>Ixodida</taxon>
        <taxon>Ixodoidea</taxon>
        <taxon>Ixodidae</taxon>
        <taxon>Amblyomminae</taxon>
        <taxon>Amblyomma</taxon>
    </lineage>
</organism>